<evidence type="ECO:0000313" key="2">
    <source>
        <dbReference type="EMBL" id="MFC4735428.1"/>
    </source>
</evidence>
<dbReference type="InterPro" id="IPR051158">
    <property type="entry name" value="Metallophosphoesterase_sf"/>
</dbReference>
<evidence type="ECO:0000313" key="3">
    <source>
        <dbReference type="Proteomes" id="UP001595896"/>
    </source>
</evidence>
<dbReference type="PANTHER" id="PTHR31302">
    <property type="entry name" value="TRANSMEMBRANE PROTEIN WITH METALLOPHOSPHOESTERASE DOMAIN-RELATED"/>
    <property type="match status" value="1"/>
</dbReference>
<dbReference type="SUPFAM" id="SSF56300">
    <property type="entry name" value="Metallo-dependent phosphatases"/>
    <property type="match status" value="1"/>
</dbReference>
<dbReference type="InterPro" id="IPR029052">
    <property type="entry name" value="Metallo-depent_PP-like"/>
</dbReference>
<dbReference type="RefSeq" id="WP_377908051.1">
    <property type="nucleotide sequence ID" value="NZ_JBHSGK010000003.1"/>
</dbReference>
<gene>
    <name evidence="2" type="ORF">ACFO4L_02410</name>
</gene>
<dbReference type="PANTHER" id="PTHR31302:SF0">
    <property type="entry name" value="TRANSMEMBRANE PROTEIN WITH METALLOPHOSPHOESTERASE DOMAIN"/>
    <property type="match status" value="1"/>
</dbReference>
<dbReference type="Gene3D" id="3.60.21.10">
    <property type="match status" value="1"/>
</dbReference>
<dbReference type="Proteomes" id="UP001595896">
    <property type="component" value="Unassembled WGS sequence"/>
</dbReference>
<feature type="domain" description="Calcineurin-like phosphoesterase" evidence="1">
    <location>
        <begin position="47"/>
        <end position="237"/>
    </location>
</feature>
<name>A0ABV9NPX4_9BACI</name>
<dbReference type="Pfam" id="PF00149">
    <property type="entry name" value="Metallophos"/>
    <property type="match status" value="1"/>
</dbReference>
<protein>
    <submittedName>
        <fullName evidence="2">Metallophosphoesterase</fullName>
    </submittedName>
</protein>
<accession>A0ABV9NPX4</accession>
<dbReference type="InterPro" id="IPR004843">
    <property type="entry name" value="Calcineurin-like_PHP"/>
</dbReference>
<organism evidence="2 3">
    <name type="scientific">Bacillus daqingensis</name>
    <dbReference type="NCBI Taxonomy" id="872396"/>
    <lineage>
        <taxon>Bacteria</taxon>
        <taxon>Bacillati</taxon>
        <taxon>Bacillota</taxon>
        <taxon>Bacilli</taxon>
        <taxon>Bacillales</taxon>
        <taxon>Bacillaceae</taxon>
        <taxon>Bacillus</taxon>
    </lineage>
</organism>
<keyword evidence="3" id="KW-1185">Reference proteome</keyword>
<evidence type="ECO:0000259" key="1">
    <source>
        <dbReference type="Pfam" id="PF00149"/>
    </source>
</evidence>
<proteinExistence type="predicted"/>
<comment type="caution">
    <text evidence="2">The sequence shown here is derived from an EMBL/GenBank/DDBJ whole genome shotgun (WGS) entry which is preliminary data.</text>
</comment>
<sequence>MKIAVIAAAAAGIMIGISLYWHSNVSIQVASKTVYIEDLPEAFEGFTILQITDLHEQTFGARQEKLLDVINKLNYDMPVFTGDLLDHEFSTNTQPVYDMIDGMNNLDDALFVGGNTDPDAFLPVYERDGTKNMLVEGLADRGVRLLDSVYTIEREGETIIAADFDMLLRNGTSNRTGPQSDYVAALDQKTSEAPLNESVVLSIYHYPLPDIRLDMYEEDPSIQLPQIDLHIAGHYHGGEIRVPFYGALLVPEAYYSRFGLFPPQDRVKGLWEYNNIQQYVSTGLGSSGFLNTRLFNPPEINLITLQKEHD</sequence>
<dbReference type="EMBL" id="JBHSGK010000003">
    <property type="protein sequence ID" value="MFC4735428.1"/>
    <property type="molecule type" value="Genomic_DNA"/>
</dbReference>
<reference evidence="3" key="1">
    <citation type="journal article" date="2019" name="Int. J. Syst. Evol. Microbiol.">
        <title>The Global Catalogue of Microorganisms (GCM) 10K type strain sequencing project: providing services to taxonomists for standard genome sequencing and annotation.</title>
        <authorList>
            <consortium name="The Broad Institute Genomics Platform"/>
            <consortium name="The Broad Institute Genome Sequencing Center for Infectious Disease"/>
            <person name="Wu L."/>
            <person name="Ma J."/>
        </authorList>
    </citation>
    <scope>NUCLEOTIDE SEQUENCE [LARGE SCALE GENOMIC DNA]</scope>
    <source>
        <strain evidence="3">JCM 12165</strain>
    </source>
</reference>